<evidence type="ECO:0000256" key="1">
    <source>
        <dbReference type="SAM" id="MobiDB-lite"/>
    </source>
</evidence>
<protein>
    <recommendedName>
        <fullName evidence="6">ATPase AAA-type core domain-containing protein</fullName>
    </recommendedName>
</protein>
<evidence type="ECO:0000259" key="2">
    <source>
        <dbReference type="Pfam" id="PF00004"/>
    </source>
</evidence>
<feature type="domain" description="DUF7025" evidence="3">
    <location>
        <begin position="243"/>
        <end position="375"/>
    </location>
</feature>
<dbReference type="Pfam" id="PF22942">
    <property type="entry name" value="DUF7025"/>
    <property type="match status" value="1"/>
</dbReference>
<dbReference type="EMBL" id="MU858255">
    <property type="protein sequence ID" value="KAK4208179.1"/>
    <property type="molecule type" value="Genomic_DNA"/>
</dbReference>
<name>A0AAN7B2T0_9PEZI</name>
<dbReference type="PANTHER" id="PTHR46411">
    <property type="entry name" value="FAMILY ATPASE, PUTATIVE-RELATED"/>
    <property type="match status" value="1"/>
</dbReference>
<evidence type="ECO:0000313" key="4">
    <source>
        <dbReference type="EMBL" id="KAK4208179.1"/>
    </source>
</evidence>
<feature type="region of interest" description="Disordered" evidence="1">
    <location>
        <begin position="48"/>
        <end position="78"/>
    </location>
</feature>
<dbReference type="Pfam" id="PF00004">
    <property type="entry name" value="AAA"/>
    <property type="match status" value="1"/>
</dbReference>
<dbReference type="InterPro" id="IPR054289">
    <property type="entry name" value="DUF7025"/>
</dbReference>
<feature type="region of interest" description="Disordered" evidence="1">
    <location>
        <begin position="1"/>
        <end position="31"/>
    </location>
</feature>
<feature type="non-terminal residue" evidence="4">
    <location>
        <position position="775"/>
    </location>
</feature>
<dbReference type="AlphaFoldDB" id="A0AAN7B2T0"/>
<reference evidence="4" key="2">
    <citation type="submission" date="2023-05" db="EMBL/GenBank/DDBJ databases">
        <authorList>
            <consortium name="Lawrence Berkeley National Laboratory"/>
            <person name="Steindorff A."/>
            <person name="Hensen N."/>
            <person name="Bonometti L."/>
            <person name="Westerberg I."/>
            <person name="Brannstrom I.O."/>
            <person name="Guillou S."/>
            <person name="Cros-Aarteil S."/>
            <person name="Calhoun S."/>
            <person name="Haridas S."/>
            <person name="Kuo A."/>
            <person name="Mondo S."/>
            <person name="Pangilinan J."/>
            <person name="Riley R."/>
            <person name="Labutti K."/>
            <person name="Andreopoulos B."/>
            <person name="Lipzen A."/>
            <person name="Chen C."/>
            <person name="Yanf M."/>
            <person name="Daum C."/>
            <person name="Ng V."/>
            <person name="Clum A."/>
            <person name="Ohm R."/>
            <person name="Martin F."/>
            <person name="Silar P."/>
            <person name="Natvig D."/>
            <person name="Lalanne C."/>
            <person name="Gautier V."/>
            <person name="Ament-Velasquez S.L."/>
            <person name="Kruys A."/>
            <person name="Hutchinson M.I."/>
            <person name="Powell A.J."/>
            <person name="Barry K."/>
            <person name="Miller A.N."/>
            <person name="Grigoriev I.V."/>
            <person name="Debuchy R."/>
            <person name="Gladieux P."/>
            <person name="Thoren M.H."/>
            <person name="Johannesson H."/>
        </authorList>
    </citation>
    <scope>NUCLEOTIDE SEQUENCE</scope>
    <source>
        <strain evidence="4">PSN293</strain>
    </source>
</reference>
<sequence>MEALMMKDAAQPEHAANDNSKRESREESSRVITYDFIKDMTSRLKAIEDIVTPSEKPVAQGTEPAEAENRPRPVTPSGKMVAEVRDCNWEQFKNRFSVDEAVYTIETLSALDSDDLDDQMEREQIARIPKHWRDDFESERQRVRWRNPSMEDMLEAEFLSLEQNLATNTDSAELNPPPLFQDILKQGREETNVPAGTDDSSSTEHQKEDESEHTMLEHIKCYIDFARTKLKGPFHAFDDLDFLGRPKIRYQDLSSLFRIGELAFEEIDKNNAQSENNGKPGSTQHAGPPRLLVWRVMAIEPETVDWVVYNPQRPSYLRRNAKMDMDKQDKFKVLGYQLDWNGDSFAPEDASFWFDRYEGEKEVSKLSLFPARFHPEHKALLSRLSARGDRFQEFLKNSHLAMSYDGWTLTVKPFGWLIKDEDGKDQGAEYISSDVIIDFKEAVCAHPSWEPDFVEFGLNKTRILPMAKQKDCFPLVWWIDGERSGSWKQLNDIVVVDDAITSVQWANLATTDDFLFDEEVRAVERQGANEKLTADDLALLPERIFAYSLKDRKFINGNINCMREPKQMSDPFGELQIPERHKRLIRATVQDHLERKRVERELIGQGRECLEQDFIRTGKTATAEAVAYSHSKPLYSLGCGDLGTGPSTVESNLSEIFRLANLWDCVLLLDEADIFLSHRAKKDDNLQRNALVSIFLRTMEYYPGLLFLTTNRAGALDEALSSRVHVSINFPDLNRDQTMALFRMNIRRPKRNAEQRASIPGQPKLEINTDEIEEF</sequence>
<feature type="domain" description="ATPase AAA-type core" evidence="2">
    <location>
        <begin position="617"/>
        <end position="731"/>
    </location>
</feature>
<evidence type="ECO:0000313" key="5">
    <source>
        <dbReference type="Proteomes" id="UP001301769"/>
    </source>
</evidence>
<dbReference type="Proteomes" id="UP001301769">
    <property type="component" value="Unassembled WGS sequence"/>
</dbReference>
<organism evidence="4 5">
    <name type="scientific">Rhypophila decipiens</name>
    <dbReference type="NCBI Taxonomy" id="261697"/>
    <lineage>
        <taxon>Eukaryota</taxon>
        <taxon>Fungi</taxon>
        <taxon>Dikarya</taxon>
        <taxon>Ascomycota</taxon>
        <taxon>Pezizomycotina</taxon>
        <taxon>Sordariomycetes</taxon>
        <taxon>Sordariomycetidae</taxon>
        <taxon>Sordariales</taxon>
        <taxon>Naviculisporaceae</taxon>
        <taxon>Rhypophila</taxon>
    </lineage>
</organism>
<dbReference type="Gene3D" id="3.40.50.300">
    <property type="entry name" value="P-loop containing nucleotide triphosphate hydrolases"/>
    <property type="match status" value="1"/>
</dbReference>
<feature type="region of interest" description="Disordered" evidence="1">
    <location>
        <begin position="191"/>
        <end position="213"/>
    </location>
</feature>
<comment type="caution">
    <text evidence="4">The sequence shown here is derived from an EMBL/GenBank/DDBJ whole genome shotgun (WGS) entry which is preliminary data.</text>
</comment>
<gene>
    <name evidence="4" type="ORF">QBC37DRAFT_379361</name>
</gene>
<feature type="compositionally biased region" description="Basic and acidic residues" evidence="1">
    <location>
        <begin position="15"/>
        <end position="29"/>
    </location>
</feature>
<feature type="region of interest" description="Disordered" evidence="1">
    <location>
        <begin position="752"/>
        <end position="775"/>
    </location>
</feature>
<dbReference type="GO" id="GO:0016887">
    <property type="term" value="F:ATP hydrolysis activity"/>
    <property type="evidence" value="ECO:0007669"/>
    <property type="project" value="InterPro"/>
</dbReference>
<dbReference type="PANTHER" id="PTHR46411:SF3">
    <property type="entry name" value="AAA+ ATPASE DOMAIN-CONTAINING PROTEIN"/>
    <property type="match status" value="1"/>
</dbReference>
<dbReference type="InterPro" id="IPR027417">
    <property type="entry name" value="P-loop_NTPase"/>
</dbReference>
<dbReference type="SUPFAM" id="SSF52540">
    <property type="entry name" value="P-loop containing nucleoside triphosphate hydrolases"/>
    <property type="match status" value="1"/>
</dbReference>
<proteinExistence type="predicted"/>
<reference evidence="4" key="1">
    <citation type="journal article" date="2023" name="Mol. Phylogenet. Evol.">
        <title>Genome-scale phylogeny and comparative genomics of the fungal order Sordariales.</title>
        <authorList>
            <person name="Hensen N."/>
            <person name="Bonometti L."/>
            <person name="Westerberg I."/>
            <person name="Brannstrom I.O."/>
            <person name="Guillou S."/>
            <person name="Cros-Aarteil S."/>
            <person name="Calhoun S."/>
            <person name="Haridas S."/>
            <person name="Kuo A."/>
            <person name="Mondo S."/>
            <person name="Pangilinan J."/>
            <person name="Riley R."/>
            <person name="LaButti K."/>
            <person name="Andreopoulos B."/>
            <person name="Lipzen A."/>
            <person name="Chen C."/>
            <person name="Yan M."/>
            <person name="Daum C."/>
            <person name="Ng V."/>
            <person name="Clum A."/>
            <person name="Steindorff A."/>
            <person name="Ohm R.A."/>
            <person name="Martin F."/>
            <person name="Silar P."/>
            <person name="Natvig D.O."/>
            <person name="Lalanne C."/>
            <person name="Gautier V."/>
            <person name="Ament-Velasquez S.L."/>
            <person name="Kruys A."/>
            <person name="Hutchinson M.I."/>
            <person name="Powell A.J."/>
            <person name="Barry K."/>
            <person name="Miller A.N."/>
            <person name="Grigoriev I.V."/>
            <person name="Debuchy R."/>
            <person name="Gladieux P."/>
            <person name="Hiltunen Thoren M."/>
            <person name="Johannesson H."/>
        </authorList>
    </citation>
    <scope>NUCLEOTIDE SEQUENCE</scope>
    <source>
        <strain evidence="4">PSN293</strain>
    </source>
</reference>
<keyword evidence="5" id="KW-1185">Reference proteome</keyword>
<accession>A0AAN7B2T0</accession>
<evidence type="ECO:0008006" key="6">
    <source>
        <dbReference type="Google" id="ProtNLM"/>
    </source>
</evidence>
<evidence type="ECO:0000259" key="3">
    <source>
        <dbReference type="Pfam" id="PF22942"/>
    </source>
</evidence>
<dbReference type="GO" id="GO:0005524">
    <property type="term" value="F:ATP binding"/>
    <property type="evidence" value="ECO:0007669"/>
    <property type="project" value="InterPro"/>
</dbReference>
<feature type="compositionally biased region" description="Basic and acidic residues" evidence="1">
    <location>
        <begin position="202"/>
        <end position="213"/>
    </location>
</feature>
<dbReference type="InterPro" id="IPR003959">
    <property type="entry name" value="ATPase_AAA_core"/>
</dbReference>